<dbReference type="EMBL" id="PCXQ01000003">
    <property type="protein sequence ID" value="PJE51328.1"/>
    <property type="molecule type" value="Genomic_DNA"/>
</dbReference>
<sequence>MSIKKIFFIFITAFLLNTVWEHLHSLLYIHYKGGEITNFILFRATLFDAVFITVLIFVMANIKSLNKTWFLVSVSVATAILIEIYALSTGRWAYGAMPVIPIINTGLTPTVQLAFLGYITKRLNKIS</sequence>
<accession>A0A2J0Q8H2</accession>
<keyword evidence="1" id="KW-0812">Transmembrane</keyword>
<reference evidence="2 3" key="1">
    <citation type="submission" date="2017-09" db="EMBL/GenBank/DDBJ databases">
        <title>Depth-based differentiation of microbial function through sediment-hosted aquifers and enrichment of novel symbionts in the deep terrestrial subsurface.</title>
        <authorList>
            <person name="Probst A.J."/>
            <person name="Ladd B."/>
            <person name="Jarett J.K."/>
            <person name="Geller-Mcgrath D.E."/>
            <person name="Sieber C.M."/>
            <person name="Emerson J.B."/>
            <person name="Anantharaman K."/>
            <person name="Thomas B.C."/>
            <person name="Malmstrom R."/>
            <person name="Stieglmeier M."/>
            <person name="Klingl A."/>
            <person name="Woyke T."/>
            <person name="Ryan C.M."/>
            <person name="Banfield J.F."/>
        </authorList>
    </citation>
    <scope>NUCLEOTIDE SEQUENCE [LARGE SCALE GENOMIC DNA]</scope>
    <source>
        <strain evidence="2">CG10_big_fil_rev_8_21_14_0_10_36_16</strain>
    </source>
</reference>
<evidence type="ECO:0000313" key="2">
    <source>
        <dbReference type="EMBL" id="PJE51328.1"/>
    </source>
</evidence>
<protein>
    <submittedName>
        <fullName evidence="2">Uncharacterized protein</fullName>
    </submittedName>
</protein>
<keyword evidence="1" id="KW-0472">Membrane</keyword>
<dbReference type="Proteomes" id="UP000228496">
    <property type="component" value="Unassembled WGS sequence"/>
</dbReference>
<comment type="caution">
    <text evidence="2">The sequence shown here is derived from an EMBL/GenBank/DDBJ whole genome shotgun (WGS) entry which is preliminary data.</text>
</comment>
<proteinExistence type="predicted"/>
<evidence type="ECO:0000256" key="1">
    <source>
        <dbReference type="SAM" id="Phobius"/>
    </source>
</evidence>
<keyword evidence="1" id="KW-1133">Transmembrane helix</keyword>
<organism evidence="2 3">
    <name type="scientific">Candidatus Yanofskybacteria bacterium CG10_big_fil_rev_8_21_14_0_10_36_16</name>
    <dbReference type="NCBI Taxonomy" id="1975096"/>
    <lineage>
        <taxon>Bacteria</taxon>
        <taxon>Candidatus Yanofskyibacteriota</taxon>
    </lineage>
</organism>
<feature type="transmembrane region" description="Helical" evidence="1">
    <location>
        <begin position="40"/>
        <end position="62"/>
    </location>
</feature>
<feature type="transmembrane region" description="Helical" evidence="1">
    <location>
        <begin position="69"/>
        <end position="87"/>
    </location>
</feature>
<name>A0A2J0Q8H2_9BACT</name>
<gene>
    <name evidence="2" type="ORF">COV29_01065</name>
</gene>
<dbReference type="AlphaFoldDB" id="A0A2J0Q8H2"/>
<feature type="transmembrane region" description="Helical" evidence="1">
    <location>
        <begin position="99"/>
        <end position="119"/>
    </location>
</feature>
<evidence type="ECO:0000313" key="3">
    <source>
        <dbReference type="Proteomes" id="UP000228496"/>
    </source>
</evidence>